<name>A0A210QGX9_MIZYE</name>
<dbReference type="SUPFAM" id="SSF52058">
    <property type="entry name" value="L domain-like"/>
    <property type="match status" value="1"/>
</dbReference>
<keyword evidence="2" id="KW-0677">Repeat</keyword>
<protein>
    <submittedName>
        <fullName evidence="4">Internalin-I</fullName>
    </submittedName>
</protein>
<accession>A0A210QGX9</accession>
<evidence type="ECO:0000313" key="4">
    <source>
        <dbReference type="EMBL" id="OWF47881.1"/>
    </source>
</evidence>
<evidence type="ECO:0000256" key="2">
    <source>
        <dbReference type="ARBA" id="ARBA00022737"/>
    </source>
</evidence>
<dbReference type="Proteomes" id="UP000242188">
    <property type="component" value="Unassembled WGS sequence"/>
</dbReference>
<proteinExistence type="predicted"/>
<keyword evidence="1" id="KW-0433">Leucine-rich repeat</keyword>
<keyword evidence="3" id="KW-0175">Coiled coil</keyword>
<evidence type="ECO:0000313" key="5">
    <source>
        <dbReference type="Proteomes" id="UP000242188"/>
    </source>
</evidence>
<reference evidence="4 5" key="1">
    <citation type="journal article" date="2017" name="Nat. Ecol. Evol.">
        <title>Scallop genome provides insights into evolution of bilaterian karyotype and development.</title>
        <authorList>
            <person name="Wang S."/>
            <person name="Zhang J."/>
            <person name="Jiao W."/>
            <person name="Li J."/>
            <person name="Xun X."/>
            <person name="Sun Y."/>
            <person name="Guo X."/>
            <person name="Huan P."/>
            <person name="Dong B."/>
            <person name="Zhang L."/>
            <person name="Hu X."/>
            <person name="Sun X."/>
            <person name="Wang J."/>
            <person name="Zhao C."/>
            <person name="Wang Y."/>
            <person name="Wang D."/>
            <person name="Huang X."/>
            <person name="Wang R."/>
            <person name="Lv J."/>
            <person name="Li Y."/>
            <person name="Zhang Z."/>
            <person name="Liu B."/>
            <person name="Lu W."/>
            <person name="Hui Y."/>
            <person name="Liang J."/>
            <person name="Zhou Z."/>
            <person name="Hou R."/>
            <person name="Li X."/>
            <person name="Liu Y."/>
            <person name="Li H."/>
            <person name="Ning X."/>
            <person name="Lin Y."/>
            <person name="Zhao L."/>
            <person name="Xing Q."/>
            <person name="Dou J."/>
            <person name="Li Y."/>
            <person name="Mao J."/>
            <person name="Guo H."/>
            <person name="Dou H."/>
            <person name="Li T."/>
            <person name="Mu C."/>
            <person name="Jiang W."/>
            <person name="Fu Q."/>
            <person name="Fu X."/>
            <person name="Miao Y."/>
            <person name="Liu J."/>
            <person name="Yu Q."/>
            <person name="Li R."/>
            <person name="Liao H."/>
            <person name="Li X."/>
            <person name="Kong Y."/>
            <person name="Jiang Z."/>
            <person name="Chourrout D."/>
            <person name="Li R."/>
            <person name="Bao Z."/>
        </authorList>
    </citation>
    <scope>NUCLEOTIDE SEQUENCE [LARGE SCALE GENOMIC DNA]</scope>
    <source>
        <strain evidence="4 5">PY_sf001</strain>
    </source>
</reference>
<comment type="caution">
    <text evidence="4">The sequence shown here is derived from an EMBL/GenBank/DDBJ whole genome shotgun (WGS) entry which is preliminary data.</text>
</comment>
<feature type="coiled-coil region" evidence="3">
    <location>
        <begin position="294"/>
        <end position="321"/>
    </location>
</feature>
<organism evidence="4 5">
    <name type="scientific">Mizuhopecten yessoensis</name>
    <name type="common">Japanese scallop</name>
    <name type="synonym">Patinopecten yessoensis</name>
    <dbReference type="NCBI Taxonomy" id="6573"/>
    <lineage>
        <taxon>Eukaryota</taxon>
        <taxon>Metazoa</taxon>
        <taxon>Spiralia</taxon>
        <taxon>Lophotrochozoa</taxon>
        <taxon>Mollusca</taxon>
        <taxon>Bivalvia</taxon>
        <taxon>Autobranchia</taxon>
        <taxon>Pteriomorphia</taxon>
        <taxon>Pectinida</taxon>
        <taxon>Pectinoidea</taxon>
        <taxon>Pectinidae</taxon>
        <taxon>Mizuhopecten</taxon>
    </lineage>
</organism>
<dbReference type="InterPro" id="IPR032675">
    <property type="entry name" value="LRR_dom_sf"/>
</dbReference>
<dbReference type="EMBL" id="NEDP02003758">
    <property type="protein sequence ID" value="OWF47881.1"/>
    <property type="molecule type" value="Genomic_DNA"/>
</dbReference>
<dbReference type="Pfam" id="PF13855">
    <property type="entry name" value="LRR_8"/>
    <property type="match status" value="1"/>
</dbReference>
<dbReference type="InterPro" id="IPR001611">
    <property type="entry name" value="Leu-rich_rpt"/>
</dbReference>
<dbReference type="PANTHER" id="PTHR46652:SF8">
    <property type="entry name" value="LEUCINE RICH REPEAT CONTAINING 23"/>
    <property type="match status" value="1"/>
</dbReference>
<evidence type="ECO:0000256" key="1">
    <source>
        <dbReference type="ARBA" id="ARBA00022614"/>
    </source>
</evidence>
<dbReference type="Gene3D" id="3.80.10.10">
    <property type="entry name" value="Ribonuclease Inhibitor"/>
    <property type="match status" value="2"/>
</dbReference>
<dbReference type="SMART" id="SM00365">
    <property type="entry name" value="LRR_SD22"/>
    <property type="match status" value="4"/>
</dbReference>
<dbReference type="AlphaFoldDB" id="A0A210QGX9"/>
<dbReference type="PANTHER" id="PTHR46652">
    <property type="entry name" value="LEUCINE-RICH REPEAT AND IQ DOMAIN-CONTAINING PROTEIN 1-RELATED"/>
    <property type="match status" value="1"/>
</dbReference>
<sequence>MPLSQEFIDHHTHPLSFTRPQWQLDLQGSLYELDLKMCQLKTLTYDFNWSKDSGVPSSATDVQRRIIKLDLSLNELTALEHESLAHFKNVRELNASLNRVTKFAGVEVFKYLYTLNLSHNSIKRVENIIAIPSLVELNLSMNELRDISLMPSLINLEILNVSNNKLESLDGIQGLPKLKELYAQRNEIKHILPLTGCFHLQVLNVSSNSIHMLHTVVGVISQLKQLEVLNMHGNIVERDPMYQTDILKNSNVMTLDNIPIRPLPRHPVPSYDSSDVKHKKNIDSLKQAAQQAFEERMRESKHNMEENVRFLQKRILDLQDEYTAYDGKLRNDLDACLRYLDSLSIPDLSDMDKAKLRNEIASPLDGKFWHDGRRSRRQPQKTDYSDIRKTEELLRFATHELGKDAD</sequence>
<dbReference type="STRING" id="6573.A0A210QGX9"/>
<dbReference type="PROSITE" id="PS51450">
    <property type="entry name" value="LRR"/>
    <property type="match status" value="3"/>
</dbReference>
<gene>
    <name evidence="4" type="ORF">KP79_PYT08784</name>
</gene>
<keyword evidence="5" id="KW-1185">Reference proteome</keyword>
<dbReference type="OrthoDB" id="6334211at2759"/>
<evidence type="ECO:0000256" key="3">
    <source>
        <dbReference type="SAM" id="Coils"/>
    </source>
</evidence>
<dbReference type="InterPro" id="IPR050836">
    <property type="entry name" value="SDS22/Internalin_LRR"/>
</dbReference>